<dbReference type="EMBL" id="JACEFO010002303">
    <property type="protein sequence ID" value="KAF8667048.1"/>
    <property type="molecule type" value="Genomic_DNA"/>
</dbReference>
<name>A0A835AHP5_9POAL</name>
<sequence length="70" mass="7669">MGAKCISRFATSKIVTKAKPATPACNLKNVSSLMRNAGQTMSSVTQSATHLKLLRQRLLQRRSLLLLRAT</sequence>
<comment type="caution">
    <text evidence="1">The sequence shown here is derived from an EMBL/GenBank/DDBJ whole genome shotgun (WGS) entry which is preliminary data.</text>
</comment>
<protein>
    <submittedName>
        <fullName evidence="1">Uncharacterized protein</fullName>
    </submittedName>
</protein>
<keyword evidence="2" id="KW-1185">Reference proteome</keyword>
<gene>
    <name evidence="1" type="ORF">HU200_053223</name>
</gene>
<organism evidence="1 2">
    <name type="scientific">Digitaria exilis</name>
    <dbReference type="NCBI Taxonomy" id="1010633"/>
    <lineage>
        <taxon>Eukaryota</taxon>
        <taxon>Viridiplantae</taxon>
        <taxon>Streptophyta</taxon>
        <taxon>Embryophyta</taxon>
        <taxon>Tracheophyta</taxon>
        <taxon>Spermatophyta</taxon>
        <taxon>Magnoliopsida</taxon>
        <taxon>Liliopsida</taxon>
        <taxon>Poales</taxon>
        <taxon>Poaceae</taxon>
        <taxon>PACMAD clade</taxon>
        <taxon>Panicoideae</taxon>
        <taxon>Panicodae</taxon>
        <taxon>Paniceae</taxon>
        <taxon>Anthephorinae</taxon>
        <taxon>Digitaria</taxon>
    </lineage>
</organism>
<evidence type="ECO:0000313" key="1">
    <source>
        <dbReference type="EMBL" id="KAF8667048.1"/>
    </source>
</evidence>
<accession>A0A835AHP5</accession>
<evidence type="ECO:0000313" key="2">
    <source>
        <dbReference type="Proteomes" id="UP000636709"/>
    </source>
</evidence>
<dbReference type="AlphaFoldDB" id="A0A835AHP5"/>
<dbReference type="Proteomes" id="UP000636709">
    <property type="component" value="Unassembled WGS sequence"/>
</dbReference>
<reference evidence="1" key="1">
    <citation type="submission" date="2020-07" db="EMBL/GenBank/DDBJ databases">
        <title>Genome sequence and genetic diversity analysis of an under-domesticated orphan crop, white fonio (Digitaria exilis).</title>
        <authorList>
            <person name="Bennetzen J.L."/>
            <person name="Chen S."/>
            <person name="Ma X."/>
            <person name="Wang X."/>
            <person name="Yssel A.E.J."/>
            <person name="Chaluvadi S.R."/>
            <person name="Johnson M."/>
            <person name="Gangashetty P."/>
            <person name="Hamidou F."/>
            <person name="Sanogo M.D."/>
            <person name="Zwaenepoel A."/>
            <person name="Wallace J."/>
            <person name="Van De Peer Y."/>
            <person name="Van Deynze A."/>
        </authorList>
    </citation>
    <scope>NUCLEOTIDE SEQUENCE</scope>
    <source>
        <tissue evidence="1">Leaves</tissue>
    </source>
</reference>
<proteinExistence type="predicted"/>